<keyword evidence="1" id="KW-0472">Membrane</keyword>
<accession>A0A2S7F696</accession>
<evidence type="ECO:0000313" key="3">
    <source>
        <dbReference type="EMBL" id="PPV12426.1"/>
    </source>
</evidence>
<dbReference type="Proteomes" id="UP000238081">
    <property type="component" value="Unassembled WGS sequence"/>
</dbReference>
<dbReference type="AlphaFoldDB" id="A0A2S7F696"/>
<comment type="caution">
    <text evidence="3">The sequence shown here is derived from an EMBL/GenBank/DDBJ whole genome shotgun (WGS) entry which is preliminary data.</text>
</comment>
<evidence type="ECO:0000259" key="2">
    <source>
        <dbReference type="Pfam" id="PF04389"/>
    </source>
</evidence>
<dbReference type="PANTHER" id="PTHR12147">
    <property type="entry name" value="METALLOPEPTIDASE M28 FAMILY MEMBER"/>
    <property type="match status" value="1"/>
</dbReference>
<feature type="domain" description="Peptidase M28" evidence="2">
    <location>
        <begin position="217"/>
        <end position="411"/>
    </location>
</feature>
<reference evidence="3 4" key="1">
    <citation type="submission" date="2016-01" db="EMBL/GenBank/DDBJ databases">
        <title>Characterization of the Clostridium difficile lineages that are prevalent in Hong Kong and China.</title>
        <authorList>
            <person name="Kwok J.S.-L."/>
            <person name="Lam W.-Y."/>
            <person name="Ip M."/>
            <person name="Chan T.-F."/>
            <person name="Hawkey P.M."/>
            <person name="Tsui S.K.-W."/>
        </authorList>
    </citation>
    <scope>NUCLEOTIDE SEQUENCE [LARGE SCALE GENOMIC DNA]</scope>
    <source>
        <strain evidence="3 4">300064</strain>
    </source>
</reference>
<feature type="transmembrane region" description="Helical" evidence="1">
    <location>
        <begin position="423"/>
        <end position="446"/>
    </location>
</feature>
<gene>
    <name evidence="3" type="ORF">AWN73_18770</name>
</gene>
<feature type="transmembrane region" description="Helical" evidence="1">
    <location>
        <begin position="12"/>
        <end position="32"/>
    </location>
</feature>
<dbReference type="EMBL" id="LRDH01000144">
    <property type="protein sequence ID" value="PPV12426.1"/>
    <property type="molecule type" value="Genomic_DNA"/>
</dbReference>
<dbReference type="Gene3D" id="3.40.630.10">
    <property type="entry name" value="Zn peptidases"/>
    <property type="match status" value="2"/>
</dbReference>
<evidence type="ECO:0000313" key="4">
    <source>
        <dbReference type="Proteomes" id="UP000238081"/>
    </source>
</evidence>
<dbReference type="Pfam" id="PF04389">
    <property type="entry name" value="Peptidase_M28"/>
    <property type="match status" value="1"/>
</dbReference>
<name>A0A2S7F696_CLOBU</name>
<organism evidence="3 4">
    <name type="scientific">Clostridium butyricum</name>
    <dbReference type="NCBI Taxonomy" id="1492"/>
    <lineage>
        <taxon>Bacteria</taxon>
        <taxon>Bacillati</taxon>
        <taxon>Bacillota</taxon>
        <taxon>Clostridia</taxon>
        <taxon>Eubacteriales</taxon>
        <taxon>Clostridiaceae</taxon>
        <taxon>Clostridium</taxon>
    </lineage>
</organism>
<dbReference type="RefSeq" id="WP_043665748.1">
    <property type="nucleotide sequence ID" value="NZ_JSEG01000018.1"/>
</dbReference>
<dbReference type="InterPro" id="IPR045175">
    <property type="entry name" value="M28_fam"/>
</dbReference>
<keyword evidence="1" id="KW-0812">Transmembrane</keyword>
<dbReference type="GO" id="GO:0008235">
    <property type="term" value="F:metalloexopeptidase activity"/>
    <property type="evidence" value="ECO:0007669"/>
    <property type="project" value="InterPro"/>
</dbReference>
<dbReference type="PANTHER" id="PTHR12147:SF26">
    <property type="entry name" value="PEPTIDASE M28 DOMAIN-CONTAINING PROTEIN"/>
    <property type="match status" value="1"/>
</dbReference>
<dbReference type="GO" id="GO:0006508">
    <property type="term" value="P:proteolysis"/>
    <property type="evidence" value="ECO:0007669"/>
    <property type="project" value="InterPro"/>
</dbReference>
<keyword evidence="1" id="KW-1133">Transmembrane helix</keyword>
<evidence type="ECO:0000256" key="1">
    <source>
        <dbReference type="SAM" id="Phobius"/>
    </source>
</evidence>
<sequence length="462" mass="52170">MKKKLSTYSYYFILLLILIYISTSVFLQFKLYNFNSENVKNTIEILSSDEYEGRLAGSPGCDAASSYIENTFKTLNLKPINSNYKESFDVVTPIPNKKTPYIIITSNGKVIHEYSYGTDFKENMLSFKSSEATFTKSDNVEILTSSIIITQNNKKYLFKVNPTKDFSFRSSFNCNSEYEFCINITTQLYNDILDCLRNNCNVSVQIPYTTTIKPTSNIIGIIKGTSNNLPPLILTAHYDHIGVDSLGNYYDGALDNASGTSFLLELSKNLSSLVKPQRDIIFVALTGEEFGLLGSKNFVSKHLNEIKNADVINFDMIGAPNTPISFVIGTSAKELKDQNTSNTLKYLEDACSKNNLKYDVKIQDSSDHASFNNQGIDAITICHSDLSKIHTPKDKIDYIDSSAIDQVYSIVQKEIYNSSYNKFILILYNQSITFIVVIIFISIITIKNNKKLLTHFKRSKEF</sequence>
<proteinExistence type="predicted"/>
<dbReference type="SUPFAM" id="SSF53187">
    <property type="entry name" value="Zn-dependent exopeptidases"/>
    <property type="match status" value="1"/>
</dbReference>
<dbReference type="InterPro" id="IPR007484">
    <property type="entry name" value="Peptidase_M28"/>
</dbReference>
<protein>
    <submittedName>
        <fullName evidence="3">Peptidase</fullName>
    </submittedName>
</protein>